<evidence type="ECO:0000313" key="2">
    <source>
        <dbReference type="Proteomes" id="UP000824881"/>
    </source>
</evidence>
<accession>A0ACB7ISF2</accession>
<organism evidence="1 2">
    <name type="scientific">Pleurotus cornucopiae</name>
    <name type="common">Cornucopia mushroom</name>
    <dbReference type="NCBI Taxonomy" id="5321"/>
    <lineage>
        <taxon>Eukaryota</taxon>
        <taxon>Fungi</taxon>
        <taxon>Dikarya</taxon>
        <taxon>Basidiomycota</taxon>
        <taxon>Agaricomycotina</taxon>
        <taxon>Agaricomycetes</taxon>
        <taxon>Agaricomycetidae</taxon>
        <taxon>Agaricales</taxon>
        <taxon>Pleurotineae</taxon>
        <taxon>Pleurotaceae</taxon>
        <taxon>Pleurotus</taxon>
    </lineage>
</organism>
<gene>
    <name evidence="1" type="ORF">CCMSSC00406_0004017</name>
</gene>
<reference evidence="1 2" key="1">
    <citation type="journal article" date="2021" name="Appl. Environ. Microbiol.">
        <title>Genetic linkage and physical mapping for an oyster mushroom Pleurotus cornucopiae and QTL analysis for the trait cap color.</title>
        <authorList>
            <person name="Zhang Y."/>
            <person name="Gao W."/>
            <person name="Sonnenberg A."/>
            <person name="Chen Q."/>
            <person name="Zhang J."/>
            <person name="Huang C."/>
        </authorList>
    </citation>
    <scope>NUCLEOTIDE SEQUENCE [LARGE SCALE GENOMIC DNA]</scope>
    <source>
        <strain evidence="1">CCMSSC00406</strain>
    </source>
</reference>
<evidence type="ECO:0000313" key="1">
    <source>
        <dbReference type="EMBL" id="KAG9220561.1"/>
    </source>
</evidence>
<comment type="caution">
    <text evidence="1">The sequence shown here is derived from an EMBL/GenBank/DDBJ whole genome shotgun (WGS) entry which is preliminary data.</text>
</comment>
<keyword evidence="2" id="KW-1185">Reference proteome</keyword>
<dbReference type="EMBL" id="WQMT02000007">
    <property type="protein sequence ID" value="KAG9220561.1"/>
    <property type="molecule type" value="Genomic_DNA"/>
</dbReference>
<name>A0ACB7ISF2_PLECO</name>
<protein>
    <submittedName>
        <fullName evidence="1">Uncharacterized protein</fullName>
    </submittedName>
</protein>
<proteinExistence type="predicted"/>
<sequence length="119" mass="12922">MRTQILISAVALLSWGSTTSASAYPRAATRVVQIDGRGDEFCGELHDAAGGDNCRAGESLPIPQPSKTYSKGSKPTPAKVPEDSTRIPEGTMKETKKEVEWVEKGKMQSRSLLERKKDS</sequence>
<dbReference type="Proteomes" id="UP000824881">
    <property type="component" value="Unassembled WGS sequence"/>
</dbReference>